<name>A0A433KP73_9GAMM</name>
<dbReference type="Proteomes" id="UP000287336">
    <property type="component" value="Unassembled WGS sequence"/>
</dbReference>
<dbReference type="Pfam" id="PF08479">
    <property type="entry name" value="POTRA_2"/>
    <property type="match status" value="1"/>
</dbReference>
<keyword evidence="12" id="KW-1185">Reference proteome</keyword>
<dbReference type="OrthoDB" id="572300at2"/>
<dbReference type="AlphaFoldDB" id="A0A433KP73"/>
<evidence type="ECO:0000256" key="5">
    <source>
        <dbReference type="ARBA" id="ARBA00022692"/>
    </source>
</evidence>
<comment type="caution">
    <text evidence="11">The sequence shown here is derived from an EMBL/GenBank/DDBJ whole genome shotgun (WGS) entry which is preliminary data.</text>
</comment>
<keyword evidence="4" id="KW-1134">Transmembrane beta strand</keyword>
<dbReference type="PANTHER" id="PTHR34597:SF1">
    <property type="entry name" value="HEME_HEMOPEXIN TRANSPORTER PROTEIN HUXB"/>
    <property type="match status" value="1"/>
</dbReference>
<keyword evidence="3" id="KW-0813">Transport</keyword>
<organism evidence="11 12">
    <name type="scientific">Vreelandella andesensis</name>
    <dbReference type="NCBI Taxonomy" id="447567"/>
    <lineage>
        <taxon>Bacteria</taxon>
        <taxon>Pseudomonadati</taxon>
        <taxon>Pseudomonadota</taxon>
        <taxon>Gammaproteobacteria</taxon>
        <taxon>Oceanospirillales</taxon>
        <taxon>Halomonadaceae</taxon>
        <taxon>Vreelandella</taxon>
    </lineage>
</organism>
<dbReference type="GO" id="GO:0046819">
    <property type="term" value="P:protein secretion by the type V secretion system"/>
    <property type="evidence" value="ECO:0007669"/>
    <property type="project" value="TreeGrafter"/>
</dbReference>
<feature type="domain" description="POTRA" evidence="10">
    <location>
        <begin position="73"/>
        <end position="148"/>
    </location>
</feature>
<dbReference type="PROSITE" id="PS51779">
    <property type="entry name" value="POTRA"/>
    <property type="match status" value="1"/>
</dbReference>
<evidence type="ECO:0000313" key="12">
    <source>
        <dbReference type="Proteomes" id="UP000287336"/>
    </source>
</evidence>
<evidence type="ECO:0000256" key="3">
    <source>
        <dbReference type="ARBA" id="ARBA00022448"/>
    </source>
</evidence>
<keyword evidence="9" id="KW-0732">Signal</keyword>
<evidence type="ECO:0000256" key="9">
    <source>
        <dbReference type="SAM" id="SignalP"/>
    </source>
</evidence>
<evidence type="ECO:0000259" key="10">
    <source>
        <dbReference type="PROSITE" id="PS51779"/>
    </source>
</evidence>
<dbReference type="Gene3D" id="2.40.160.50">
    <property type="entry name" value="membrane protein fhac: a member of the omp85/tpsb transporter family"/>
    <property type="match status" value="1"/>
</dbReference>
<dbReference type="EMBL" id="RZHG01000017">
    <property type="protein sequence ID" value="RUR31445.1"/>
    <property type="molecule type" value="Genomic_DNA"/>
</dbReference>
<dbReference type="InterPro" id="IPR051544">
    <property type="entry name" value="TPS_OM_transporter"/>
</dbReference>
<dbReference type="InterPro" id="IPR005565">
    <property type="entry name" value="Hemolysn_activator_HlyB_C"/>
</dbReference>
<dbReference type="PANTHER" id="PTHR34597">
    <property type="entry name" value="SLR1661 PROTEIN"/>
    <property type="match status" value="1"/>
</dbReference>
<dbReference type="GO" id="GO:0009279">
    <property type="term" value="C:cell outer membrane"/>
    <property type="evidence" value="ECO:0007669"/>
    <property type="project" value="UniProtKB-SubCell"/>
</dbReference>
<dbReference type="InterPro" id="IPR013686">
    <property type="entry name" value="Polypept-transport_assoc_ShlB"/>
</dbReference>
<dbReference type="GO" id="GO:0098046">
    <property type="term" value="C:type V protein secretion system complex"/>
    <property type="evidence" value="ECO:0007669"/>
    <property type="project" value="TreeGrafter"/>
</dbReference>
<dbReference type="Pfam" id="PF03865">
    <property type="entry name" value="ShlB"/>
    <property type="match status" value="1"/>
</dbReference>
<protein>
    <submittedName>
        <fullName evidence="11">ShlB/FhaC/HecB family hemolysin secretion/activation protein</fullName>
    </submittedName>
</protein>
<accession>A0A433KP73</accession>
<dbReference type="Gene3D" id="3.10.20.310">
    <property type="entry name" value="membrane protein fhac"/>
    <property type="match status" value="1"/>
</dbReference>
<keyword evidence="7" id="KW-0472">Membrane</keyword>
<dbReference type="RefSeq" id="WP_126946535.1">
    <property type="nucleotide sequence ID" value="NZ_RZHG01000017.1"/>
</dbReference>
<evidence type="ECO:0000256" key="2">
    <source>
        <dbReference type="ARBA" id="ARBA00009055"/>
    </source>
</evidence>
<comment type="similarity">
    <text evidence="2">Belongs to the TPS (TC 1.B.20) family.</text>
</comment>
<evidence type="ECO:0000256" key="8">
    <source>
        <dbReference type="ARBA" id="ARBA00023237"/>
    </source>
</evidence>
<keyword evidence="8" id="KW-0998">Cell outer membrane</keyword>
<comment type="subcellular location">
    <subcellularLocation>
        <location evidence="1">Cell outer membrane</location>
    </subcellularLocation>
</comment>
<feature type="chain" id="PRO_5019524947" evidence="9">
    <location>
        <begin position="29"/>
        <end position="541"/>
    </location>
</feature>
<evidence type="ECO:0000256" key="4">
    <source>
        <dbReference type="ARBA" id="ARBA00022452"/>
    </source>
</evidence>
<sequence>MRYGQLNSCSLAMTAMCLIITSPLTSYAQTAPDAGRILRDTLPDDIYQPRESSLNINLQGTPLTESDAESREVRINDVSFSGNTVYDDAALLDQVKHLMEKAHDMAGLQDISNRISLFYRENGYPFAQAFLPKQDVSQGTLTIQLMEGNYGQVTVTSDDASLANSVAPYLSHLRSGDVIQGDSLERSALLLSDLPGVSITPVMRPGEASGTGDLVTEVNATQRVQGYVGVDNYGSRSSGEGRATVGAQVNRILKLGDELSFTALYSEEDLWLGRFAYSLPIGYKGWRAEVAYARTEYNLRDPFSGFTGTADTSHLRLSYPLIRQQRTNLTASFGGEYTELNDRFEGVSYQKRYGHSWPLALQFDHRDAFGKGGVTFGEVRFQSGQVNNQANEQVDGSYSKANARLSRVQNLGHGFSLLASGDIQWADSPLDSSESMSLGGSRGVRAYPQGEVSGSRMWLTQLEVRYQATPELVPYIFYDHGARQQFAEESSDTLAGGGVGIRYSNGNWSINTAVATQTTGDPASQDEQKDPRFWFSTRYTF</sequence>
<evidence type="ECO:0000256" key="6">
    <source>
        <dbReference type="ARBA" id="ARBA00022927"/>
    </source>
</evidence>
<gene>
    <name evidence="11" type="ORF">ELY33_08080</name>
</gene>
<evidence type="ECO:0000256" key="7">
    <source>
        <dbReference type="ARBA" id="ARBA00023136"/>
    </source>
</evidence>
<feature type="signal peptide" evidence="9">
    <location>
        <begin position="1"/>
        <end position="28"/>
    </location>
</feature>
<keyword evidence="5" id="KW-0812">Transmembrane</keyword>
<dbReference type="GO" id="GO:0008320">
    <property type="term" value="F:protein transmembrane transporter activity"/>
    <property type="evidence" value="ECO:0007669"/>
    <property type="project" value="TreeGrafter"/>
</dbReference>
<evidence type="ECO:0000313" key="11">
    <source>
        <dbReference type="EMBL" id="RUR31445.1"/>
    </source>
</evidence>
<reference evidence="11 12" key="1">
    <citation type="submission" date="2018-12" db="EMBL/GenBank/DDBJ databases">
        <title>three novel Halomonas strain isolated from plants.</title>
        <authorList>
            <person name="Sun C."/>
        </authorList>
    </citation>
    <scope>NUCLEOTIDE SEQUENCE [LARGE SCALE GENOMIC DNA]</scope>
    <source>
        <strain evidence="11 12">DSM 19434</strain>
    </source>
</reference>
<keyword evidence="6" id="KW-0653">Protein transport</keyword>
<evidence type="ECO:0000256" key="1">
    <source>
        <dbReference type="ARBA" id="ARBA00004442"/>
    </source>
</evidence>
<dbReference type="InterPro" id="IPR034746">
    <property type="entry name" value="POTRA"/>
</dbReference>
<proteinExistence type="inferred from homology"/>